<feature type="region of interest" description="Disordered" evidence="1">
    <location>
        <begin position="292"/>
        <end position="327"/>
    </location>
</feature>
<dbReference type="EMBL" id="BK057799">
    <property type="protein sequence ID" value="DAE92356.1"/>
    <property type="molecule type" value="Genomic_DNA"/>
</dbReference>
<accession>A0A8S5RT65</accession>
<organism evidence="3">
    <name type="scientific">Siphoviridae sp. ctZF426</name>
    <dbReference type="NCBI Taxonomy" id="2827580"/>
    <lineage>
        <taxon>Viruses</taxon>
        <taxon>Duplodnaviria</taxon>
        <taxon>Heunggongvirae</taxon>
        <taxon>Uroviricota</taxon>
        <taxon>Caudoviricetes</taxon>
    </lineage>
</organism>
<feature type="domain" description="Phage head morphogenesis" evidence="2">
    <location>
        <begin position="111"/>
        <end position="237"/>
    </location>
</feature>
<evidence type="ECO:0000313" key="3">
    <source>
        <dbReference type="EMBL" id="DAE92356.1"/>
    </source>
</evidence>
<sequence length="327" mass="35838">MTTNPLPDPTNPNDVATYRNHLEHHYTETMWEPITAFLNNVLNTAVKALDAPITLTADGRPAPPKPLAWTTVRRRWYDTIRAIARLEPALSDRSTQRLLEESTLPADAYTDVQDIMRQATLEGWSEAKTKRALSKRLIPHRRKDETTNSYANRIRTAARTTATANLGRWMDAELARTGASYKRWVTVGDSRVRAAHAAADGQEVPLGSPFVVDGEMLEYPGDPHGSAGNVINCRCVMVAGVEPGGSYAPRRVLDEADGLEDLPDDDYDGLFTGADDDTDPAGWSVWAARRAGTGRGSGRYSARGRAAEGEHRAAGSDKGVRRRDDTG</sequence>
<evidence type="ECO:0000259" key="2">
    <source>
        <dbReference type="Pfam" id="PF04233"/>
    </source>
</evidence>
<dbReference type="InterPro" id="IPR006528">
    <property type="entry name" value="Phage_head_morphogenesis_dom"/>
</dbReference>
<name>A0A8S5RT65_9CAUD</name>
<evidence type="ECO:0000256" key="1">
    <source>
        <dbReference type="SAM" id="MobiDB-lite"/>
    </source>
</evidence>
<protein>
    <submittedName>
        <fullName evidence="3">Minor capsid component</fullName>
    </submittedName>
</protein>
<feature type="compositionally biased region" description="Basic and acidic residues" evidence="1">
    <location>
        <begin position="305"/>
        <end position="327"/>
    </location>
</feature>
<proteinExistence type="predicted"/>
<reference evidence="3" key="1">
    <citation type="journal article" date="2021" name="Proc. Natl. Acad. Sci. U.S.A.">
        <title>A Catalog of Tens of Thousands of Viruses from Human Metagenomes Reveals Hidden Associations with Chronic Diseases.</title>
        <authorList>
            <person name="Tisza M.J."/>
            <person name="Buck C.B."/>
        </authorList>
    </citation>
    <scope>NUCLEOTIDE SEQUENCE</scope>
    <source>
        <strain evidence="3">CtZF426</strain>
    </source>
</reference>
<dbReference type="Pfam" id="PF04233">
    <property type="entry name" value="Phage_Mu_F"/>
    <property type="match status" value="1"/>
</dbReference>